<name>A0A5J9WI07_9POAL</name>
<proteinExistence type="predicted"/>
<dbReference type="Gramene" id="TVU47919">
    <property type="protein sequence ID" value="TVU47919"/>
    <property type="gene ID" value="EJB05_07535"/>
</dbReference>
<evidence type="ECO:0000313" key="1">
    <source>
        <dbReference type="EMBL" id="TVU47919.1"/>
    </source>
</evidence>
<gene>
    <name evidence="1" type="ORF">EJB05_07535</name>
</gene>
<keyword evidence="2" id="KW-1185">Reference proteome</keyword>
<sequence length="68" mass="7875">MKIKQARVAGVRRCRPGFQKLLFRLSQTDVLTFTVCCFNLHKEMFQSLEVVVLVMEHSKSLRGTFDLS</sequence>
<evidence type="ECO:0000313" key="2">
    <source>
        <dbReference type="Proteomes" id="UP000324897"/>
    </source>
</evidence>
<organism evidence="1 2">
    <name type="scientific">Eragrostis curvula</name>
    <name type="common">weeping love grass</name>
    <dbReference type="NCBI Taxonomy" id="38414"/>
    <lineage>
        <taxon>Eukaryota</taxon>
        <taxon>Viridiplantae</taxon>
        <taxon>Streptophyta</taxon>
        <taxon>Embryophyta</taxon>
        <taxon>Tracheophyta</taxon>
        <taxon>Spermatophyta</taxon>
        <taxon>Magnoliopsida</taxon>
        <taxon>Liliopsida</taxon>
        <taxon>Poales</taxon>
        <taxon>Poaceae</taxon>
        <taxon>PACMAD clade</taxon>
        <taxon>Chloridoideae</taxon>
        <taxon>Eragrostideae</taxon>
        <taxon>Eragrostidinae</taxon>
        <taxon>Eragrostis</taxon>
    </lineage>
</organism>
<protein>
    <submittedName>
        <fullName evidence="1">Uncharacterized protein</fullName>
    </submittedName>
</protein>
<dbReference type="EMBL" id="RWGY01000004">
    <property type="protein sequence ID" value="TVU47919.1"/>
    <property type="molecule type" value="Genomic_DNA"/>
</dbReference>
<comment type="caution">
    <text evidence="1">The sequence shown here is derived from an EMBL/GenBank/DDBJ whole genome shotgun (WGS) entry which is preliminary data.</text>
</comment>
<reference evidence="1 2" key="1">
    <citation type="journal article" date="2019" name="Sci. Rep.">
        <title>A high-quality genome of Eragrostis curvula grass provides insights into Poaceae evolution and supports new strategies to enhance forage quality.</title>
        <authorList>
            <person name="Carballo J."/>
            <person name="Santos B.A.C.M."/>
            <person name="Zappacosta D."/>
            <person name="Garbus I."/>
            <person name="Selva J.P."/>
            <person name="Gallo C.A."/>
            <person name="Diaz A."/>
            <person name="Albertini E."/>
            <person name="Caccamo M."/>
            <person name="Echenique V."/>
        </authorList>
    </citation>
    <scope>NUCLEOTIDE SEQUENCE [LARGE SCALE GENOMIC DNA]</scope>
    <source>
        <strain evidence="2">cv. Victoria</strain>
        <tissue evidence="1">Leaf</tissue>
    </source>
</reference>
<dbReference type="AlphaFoldDB" id="A0A5J9WI07"/>
<dbReference type="Proteomes" id="UP000324897">
    <property type="component" value="Chromosome 5"/>
</dbReference>
<feature type="non-terminal residue" evidence="1">
    <location>
        <position position="68"/>
    </location>
</feature>
<accession>A0A5J9WI07</accession>